<evidence type="ECO:0000313" key="4">
    <source>
        <dbReference type="Proteomes" id="UP000198558"/>
    </source>
</evidence>
<keyword evidence="4" id="KW-1185">Reference proteome</keyword>
<reference evidence="3" key="2">
    <citation type="submission" date="2016-10" db="EMBL/GenBank/DDBJ databases">
        <authorList>
            <person name="de Groot N.N."/>
        </authorList>
    </citation>
    <scope>NUCLEOTIDE SEQUENCE [LARGE SCALE GENOMIC DNA]</scope>
    <source>
        <strain evidence="3">DSM 1551</strain>
    </source>
</reference>
<dbReference type="AlphaFoldDB" id="A0A1I0GMA1"/>
<keyword evidence="1" id="KW-1133">Transmembrane helix</keyword>
<reference evidence="4" key="1">
    <citation type="submission" date="2016-10" db="EMBL/GenBank/DDBJ databases">
        <authorList>
            <person name="Varghese N."/>
            <person name="Submissions S."/>
        </authorList>
    </citation>
    <scope>NUCLEOTIDE SEQUENCE [LARGE SCALE GENOMIC DNA]</scope>
    <source>
        <strain evidence="4">DSM 1551</strain>
    </source>
</reference>
<keyword evidence="1" id="KW-0472">Membrane</keyword>
<protein>
    <submittedName>
        <fullName evidence="3">Uncharacterized protein</fullName>
    </submittedName>
</protein>
<proteinExistence type="predicted"/>
<dbReference type="Proteomes" id="UP000198558">
    <property type="component" value="Unassembled WGS sequence"/>
</dbReference>
<gene>
    <name evidence="2" type="ORF">IMSAGC017_01720</name>
    <name evidence="3" type="ORF">SAMN04489758_13125</name>
</gene>
<reference evidence="2 5" key="3">
    <citation type="journal article" date="2020" name="Microbiome">
        <title>Single-cell genomics of uncultured bacteria reveals dietary fiber responders in the mouse gut microbiota.</title>
        <authorList>
            <person name="Chijiiwa R."/>
            <person name="Hosokawa M."/>
            <person name="Kogawa M."/>
            <person name="Nishikawa Y."/>
            <person name="Ide K."/>
            <person name="Sakanashi C."/>
            <person name="Takahashi K."/>
            <person name="Takeyama H."/>
        </authorList>
    </citation>
    <scope>NUCLEOTIDE SEQUENCE [LARGE SCALE GENOMIC DNA]</scope>
    <source>
        <strain evidence="2">IMSAGC_017</strain>
    </source>
</reference>
<evidence type="ECO:0000313" key="2">
    <source>
        <dbReference type="EMBL" id="GFI41675.1"/>
    </source>
</evidence>
<name>A0A1I0GMA1_9FIRM</name>
<evidence type="ECO:0000256" key="1">
    <source>
        <dbReference type="SAM" id="Phobius"/>
    </source>
</evidence>
<evidence type="ECO:0000313" key="3">
    <source>
        <dbReference type="EMBL" id="SET71233.1"/>
    </source>
</evidence>
<accession>A0A1I0GMA1</accession>
<organism evidence="3 4">
    <name type="scientific">Thomasclavelia cocleata</name>
    <dbReference type="NCBI Taxonomy" id="69824"/>
    <lineage>
        <taxon>Bacteria</taxon>
        <taxon>Bacillati</taxon>
        <taxon>Bacillota</taxon>
        <taxon>Erysipelotrichia</taxon>
        <taxon>Erysipelotrichales</taxon>
        <taxon>Coprobacillaceae</taxon>
        <taxon>Thomasclavelia</taxon>
    </lineage>
</organism>
<sequence>MKKIRIWFNKPVFTLVCYVLAILLLGYTLFMVKNSYDYISLLVIQGNVSWMTDIKDIFSYFVDNSVSYLFYAFSFMFFGKVINILKPKQIKEKIEINEENELVKEIIEVDEDLVEA</sequence>
<feature type="transmembrane region" description="Helical" evidence="1">
    <location>
        <begin position="12"/>
        <end position="32"/>
    </location>
</feature>
<dbReference type="OrthoDB" id="10010280at2"/>
<keyword evidence="1" id="KW-0812">Transmembrane</keyword>
<dbReference type="RefSeq" id="WP_092355412.1">
    <property type="nucleotide sequence ID" value="NZ_BLMI01000204.1"/>
</dbReference>
<dbReference type="EMBL" id="FOIN01000031">
    <property type="protein sequence ID" value="SET71233.1"/>
    <property type="molecule type" value="Genomic_DNA"/>
</dbReference>
<feature type="transmembrane region" description="Helical" evidence="1">
    <location>
        <begin position="68"/>
        <end position="85"/>
    </location>
</feature>
<evidence type="ECO:0000313" key="5">
    <source>
        <dbReference type="Proteomes" id="UP000490821"/>
    </source>
</evidence>
<dbReference type="GeneID" id="78289057"/>
<dbReference type="Proteomes" id="UP000490821">
    <property type="component" value="Unassembled WGS sequence"/>
</dbReference>
<dbReference type="EMBL" id="BLMI01000204">
    <property type="protein sequence ID" value="GFI41675.1"/>
    <property type="molecule type" value="Genomic_DNA"/>
</dbReference>